<dbReference type="Pfam" id="PF00407">
    <property type="entry name" value="Bet_v_1"/>
    <property type="match status" value="2"/>
</dbReference>
<feature type="compositionally biased region" description="Low complexity" evidence="3">
    <location>
        <begin position="455"/>
        <end position="468"/>
    </location>
</feature>
<dbReference type="Pfam" id="PF14309">
    <property type="entry name" value="DUF4378"/>
    <property type="match status" value="1"/>
</dbReference>
<evidence type="ECO:0000313" key="5">
    <source>
        <dbReference type="EMBL" id="URE34974.1"/>
    </source>
</evidence>
<evidence type="ECO:0000313" key="6">
    <source>
        <dbReference type="Proteomes" id="UP001055439"/>
    </source>
</evidence>
<dbReference type="SUPFAM" id="SSF55961">
    <property type="entry name" value="Bet v1-like"/>
    <property type="match status" value="2"/>
</dbReference>
<feature type="compositionally biased region" description="Pro residues" evidence="3">
    <location>
        <begin position="351"/>
        <end position="361"/>
    </location>
</feature>
<feature type="region of interest" description="Disordered" evidence="3">
    <location>
        <begin position="733"/>
        <end position="780"/>
    </location>
</feature>
<reference evidence="5" key="1">
    <citation type="submission" date="2022-05" db="EMBL/GenBank/DDBJ databases">
        <title>The Musa troglodytarum L. genome provides insights into the mechanism of non-climacteric behaviour and enrichment of carotenoids.</title>
        <authorList>
            <person name="Wang J."/>
        </authorList>
    </citation>
    <scope>NUCLEOTIDE SEQUENCE</scope>
    <source>
        <tissue evidence="5">Leaf</tissue>
    </source>
</reference>
<dbReference type="InterPro" id="IPR032795">
    <property type="entry name" value="DUF3741-assoc"/>
</dbReference>
<dbReference type="GO" id="GO:0006355">
    <property type="term" value="P:regulation of DNA-templated transcription"/>
    <property type="evidence" value="ECO:0007669"/>
    <property type="project" value="InterPro"/>
</dbReference>
<dbReference type="EMBL" id="CP097510">
    <property type="protein sequence ID" value="URE34974.1"/>
    <property type="molecule type" value="Genomic_DNA"/>
</dbReference>
<dbReference type="Pfam" id="PF14383">
    <property type="entry name" value="VARLMGL"/>
    <property type="match status" value="1"/>
</dbReference>
<feature type="region of interest" description="Disordered" evidence="3">
    <location>
        <begin position="453"/>
        <end position="475"/>
    </location>
</feature>
<protein>
    <recommendedName>
        <fullName evidence="4">GATA-type domain-containing protein</fullName>
    </recommendedName>
</protein>
<gene>
    <name evidence="5" type="ORF">MUK42_16448</name>
</gene>
<dbReference type="InterPro" id="IPR000916">
    <property type="entry name" value="Bet_v_I/MLP"/>
</dbReference>
<comment type="similarity">
    <text evidence="1">Belongs to the BetVI family.</text>
</comment>
<keyword evidence="6" id="KW-1185">Reference proteome</keyword>
<feature type="region of interest" description="Disordered" evidence="3">
    <location>
        <begin position="345"/>
        <end position="369"/>
    </location>
</feature>
<organism evidence="5 6">
    <name type="scientific">Musa troglodytarum</name>
    <name type="common">fe'i banana</name>
    <dbReference type="NCBI Taxonomy" id="320322"/>
    <lineage>
        <taxon>Eukaryota</taxon>
        <taxon>Viridiplantae</taxon>
        <taxon>Streptophyta</taxon>
        <taxon>Embryophyta</taxon>
        <taxon>Tracheophyta</taxon>
        <taxon>Spermatophyta</taxon>
        <taxon>Magnoliopsida</taxon>
        <taxon>Liliopsida</taxon>
        <taxon>Zingiberales</taxon>
        <taxon>Musaceae</taxon>
        <taxon>Musa</taxon>
    </lineage>
</organism>
<feature type="region of interest" description="Disordered" evidence="3">
    <location>
        <begin position="519"/>
        <end position="554"/>
    </location>
</feature>
<feature type="compositionally biased region" description="Low complexity" evidence="3">
    <location>
        <begin position="302"/>
        <end position="318"/>
    </location>
</feature>
<feature type="compositionally biased region" description="Polar residues" evidence="3">
    <location>
        <begin position="752"/>
        <end position="771"/>
    </location>
</feature>
<dbReference type="GO" id="GO:0043565">
    <property type="term" value="F:sequence-specific DNA binding"/>
    <property type="evidence" value="ECO:0007669"/>
    <property type="project" value="InterPro"/>
</dbReference>
<dbReference type="GO" id="GO:0008270">
    <property type="term" value="F:zinc ion binding"/>
    <property type="evidence" value="ECO:0007669"/>
    <property type="project" value="UniProtKB-KW"/>
</dbReference>
<evidence type="ECO:0000256" key="3">
    <source>
        <dbReference type="SAM" id="MobiDB-lite"/>
    </source>
</evidence>
<keyword evidence="2" id="KW-0863">Zinc-finger</keyword>
<dbReference type="InterPro" id="IPR025486">
    <property type="entry name" value="DUF4378"/>
</dbReference>
<dbReference type="GO" id="GO:0006952">
    <property type="term" value="P:defense response"/>
    <property type="evidence" value="ECO:0007669"/>
    <property type="project" value="InterPro"/>
</dbReference>
<dbReference type="InterPro" id="IPR023393">
    <property type="entry name" value="START-like_dom_sf"/>
</dbReference>
<evidence type="ECO:0000259" key="4">
    <source>
        <dbReference type="PROSITE" id="PS50114"/>
    </source>
</evidence>
<dbReference type="Gene3D" id="3.30.530.20">
    <property type="match status" value="2"/>
</dbReference>
<feature type="compositionally biased region" description="Basic and acidic residues" evidence="3">
    <location>
        <begin position="531"/>
        <end position="546"/>
    </location>
</feature>
<feature type="domain" description="GATA-type" evidence="4">
    <location>
        <begin position="317"/>
        <end position="335"/>
    </location>
</feature>
<sequence length="1295" mass="141486">MVAGCCTNEVTLNVSVHRLWKAAACEDHIHMPKIIPEYFASAELAGDGEAGSTKIFHFTPAAAPMTYVKDHVEVLDHGSHTRKYRAVEGGHLGRTLKSHAFEVKFEAAGADSCVVKTKIEYDTIGDAPLPAEEVQKMTDLPVKMMKAVEASHPANTFIDAMVAGCCTEELTLNVSVHRVWKAAVCEDHILLPKIMPQYFSGAELIGDGEAGSTKIFHFAPELKPLVFVKNHVEVLDHASHTLKYKTVDGGHLGHTLKSHTIEYRYEALSADTCAMKVKVSYDTIADKELPEEDVKKIKEGTSSGSSDPSSSSSSSSDSQIKRCADCRTTTTPLWRAVPLRLNRIDGVAPSSSPPPSSPSAFPPKTLIPTPRRTRYRWDSKRILPPSSIRRECQMGSEGGGGRFFHLFDWNRKSRKKLFSSGNASSENTVQGIKIDYNVPASRFHLIDQDELEGVSSAKGSSHHSGASTTDEEGNAFKTPGVIARLMGLDYVPNSGVSEPYSTPLHGSRLLQDDNIHKRGTERFNNDNFYSVDKRSDGHSAKPESKSQKMPSSPIERFQTEMLPPRLAKTIAITHHKLLSPVKNPGFISSKNASYIIEAAAKILESELHGASTGRVQSFKSPSNHSKVCESNGIIAIPKKISMLSESLEGIAGTGAPASVGGQTLKRNSKGPKDSTVGRPSPSSAEVDPSGAKGKGKLVSLATQTKVNAQRRDGSSTKTGNTIMLKNKEECTLNKPLKSPLNDQKNNQHKRASTVNGSHVLRQNNRKQNCASGKSKLPLPSSISEQQGIKILPGGASSENNKIVSKLPGNAKVGHMKKDLGTADLDKDKLPSGHKNFTRKKRLVEQRSSIRCGPPDDIPLGSQGKRVQHNVVLDGHPGLHDDNTRSVTDVVSFTFTSPMKRPISGSQASNHEVKNQEKKNDYFSEPHEADSRMSSHLKLHVVDGDSLGILIERKLRELTSGAKSPYCKLARGGSGLAHASVLDDSTSSLNVPSVAAAEQNTESLNLSFSDELSGSFDSDSLASDQVDCISHELQNVDGMEHQGGMMDDKKSNHQGQSATSCYSIECRQSTHGFKMGTSSSSIQARDMVVDQNCMNRALLEPTELEEISDAASSSVHGELVSEINVCDHAIPCKQEFEYVKDILTNTGFTFENLIPRPFDHSFEILDPILFDKLEETKTFVAYEGEGEEENLKTRRRMLFDSVNECLDLRCSHYFRAGYRSWARGVAVAKELAEELYKEISGWKSGGDWMVDELVDKDMSTRLGSWTTFEIEAFEAGVEFETEVLSCLLDEVVADLS</sequence>
<proteinExistence type="inferred from homology"/>
<dbReference type="PANTHER" id="PTHR21726:SF29">
    <property type="entry name" value="EXPRESSED PROTEIN"/>
    <property type="match status" value="1"/>
</dbReference>
<accession>A0A9E7HRQ4</accession>
<dbReference type="OrthoDB" id="765769at2759"/>
<keyword evidence="2" id="KW-0479">Metal-binding</keyword>
<dbReference type="PROSITE" id="PS50114">
    <property type="entry name" value="GATA_ZN_FINGER_2"/>
    <property type="match status" value="1"/>
</dbReference>
<dbReference type="InterPro" id="IPR000679">
    <property type="entry name" value="Znf_GATA"/>
</dbReference>
<dbReference type="FunFam" id="3.30.530.20:FF:000007">
    <property type="entry name" value="Major pollen allergen Bet v 1-A"/>
    <property type="match status" value="2"/>
</dbReference>
<evidence type="ECO:0000256" key="1">
    <source>
        <dbReference type="ARBA" id="ARBA00009744"/>
    </source>
</evidence>
<dbReference type="PANTHER" id="PTHR21726">
    <property type="entry name" value="PHOSPHATIDYLINOSITOL N-ACETYLGLUCOSAMINYLTRANSFERASE SUBUNIT P DOWN SYNDROME CRITICAL REGION PROTEIN 5 -RELATED"/>
    <property type="match status" value="1"/>
</dbReference>
<keyword evidence="2" id="KW-0862">Zinc</keyword>
<name>A0A9E7HRQ4_9LILI</name>
<feature type="region of interest" description="Disordered" evidence="3">
    <location>
        <begin position="654"/>
        <end position="695"/>
    </location>
</feature>
<dbReference type="Proteomes" id="UP001055439">
    <property type="component" value="Chromosome 8"/>
</dbReference>
<feature type="region of interest" description="Disordered" evidence="3">
    <location>
        <begin position="297"/>
        <end position="322"/>
    </location>
</feature>
<evidence type="ECO:0000256" key="2">
    <source>
        <dbReference type="PROSITE-ProRule" id="PRU00094"/>
    </source>
</evidence>
<dbReference type="CDD" id="cd07816">
    <property type="entry name" value="Bet_v1-like"/>
    <property type="match status" value="2"/>
</dbReference>